<accession>A0A8S1E444</accession>
<evidence type="ECO:0000313" key="3">
    <source>
        <dbReference type="Proteomes" id="UP000494165"/>
    </source>
</evidence>
<evidence type="ECO:0000256" key="1">
    <source>
        <dbReference type="SAM" id="MobiDB-lite"/>
    </source>
</evidence>
<comment type="caution">
    <text evidence="2">The sequence shown here is derived from an EMBL/GenBank/DDBJ whole genome shotgun (WGS) entry which is preliminary data.</text>
</comment>
<feature type="compositionally biased region" description="Polar residues" evidence="1">
    <location>
        <begin position="66"/>
        <end position="82"/>
    </location>
</feature>
<evidence type="ECO:0000313" key="2">
    <source>
        <dbReference type="EMBL" id="CAB3388924.1"/>
    </source>
</evidence>
<dbReference type="Proteomes" id="UP000494165">
    <property type="component" value="Unassembled WGS sequence"/>
</dbReference>
<dbReference type="EMBL" id="CADEPI010001008">
    <property type="protein sequence ID" value="CAB3388924.1"/>
    <property type="molecule type" value="Genomic_DNA"/>
</dbReference>
<organism evidence="2 3">
    <name type="scientific">Cloeon dipterum</name>
    <dbReference type="NCBI Taxonomy" id="197152"/>
    <lineage>
        <taxon>Eukaryota</taxon>
        <taxon>Metazoa</taxon>
        <taxon>Ecdysozoa</taxon>
        <taxon>Arthropoda</taxon>
        <taxon>Hexapoda</taxon>
        <taxon>Insecta</taxon>
        <taxon>Pterygota</taxon>
        <taxon>Palaeoptera</taxon>
        <taxon>Ephemeroptera</taxon>
        <taxon>Pisciforma</taxon>
        <taxon>Baetidae</taxon>
        <taxon>Cloeon</taxon>
    </lineage>
</organism>
<sequence>MVAHFAHARAIVCKPFVSAPSRDLIPNSLRQHVQRVTTSGRLPGSQPGRRPGEARAAQHPGYARHQGSSQTLLQNSGLREEL</sequence>
<protein>
    <submittedName>
        <fullName evidence="2">Uncharacterized protein</fullName>
    </submittedName>
</protein>
<dbReference type="AlphaFoldDB" id="A0A8S1E444"/>
<name>A0A8S1E444_9INSE</name>
<keyword evidence="3" id="KW-1185">Reference proteome</keyword>
<gene>
    <name evidence="2" type="ORF">CLODIP_2_CD13837</name>
</gene>
<feature type="region of interest" description="Disordered" evidence="1">
    <location>
        <begin position="35"/>
        <end position="82"/>
    </location>
</feature>
<reference evidence="2 3" key="1">
    <citation type="submission" date="2020-04" db="EMBL/GenBank/DDBJ databases">
        <authorList>
            <person name="Alioto T."/>
            <person name="Alioto T."/>
            <person name="Gomez Garrido J."/>
        </authorList>
    </citation>
    <scope>NUCLEOTIDE SEQUENCE [LARGE SCALE GENOMIC DNA]</scope>
</reference>
<proteinExistence type="predicted"/>